<dbReference type="InterPro" id="IPR050638">
    <property type="entry name" value="AA-Vitamin_Transporters"/>
</dbReference>
<dbReference type="InterPro" id="IPR037185">
    <property type="entry name" value="EmrE-like"/>
</dbReference>
<evidence type="ECO:0000256" key="2">
    <source>
        <dbReference type="ARBA" id="ARBA00022475"/>
    </source>
</evidence>
<organism evidence="8 9">
    <name type="scientific">Roseovarius aestuarii</name>
    <dbReference type="NCBI Taxonomy" id="475083"/>
    <lineage>
        <taxon>Bacteria</taxon>
        <taxon>Pseudomonadati</taxon>
        <taxon>Pseudomonadota</taxon>
        <taxon>Alphaproteobacteria</taxon>
        <taxon>Rhodobacterales</taxon>
        <taxon>Roseobacteraceae</taxon>
        <taxon>Roseovarius</taxon>
    </lineage>
</organism>
<dbReference type="EMBL" id="FWXB01000008">
    <property type="protein sequence ID" value="SMC12584.1"/>
    <property type="molecule type" value="Genomic_DNA"/>
</dbReference>
<feature type="domain" description="EamA" evidence="7">
    <location>
        <begin position="54"/>
        <end position="164"/>
    </location>
</feature>
<reference evidence="8 9" key="1">
    <citation type="submission" date="2017-03" db="EMBL/GenBank/DDBJ databases">
        <authorList>
            <person name="Afonso C.L."/>
            <person name="Miller P.J."/>
            <person name="Scott M.A."/>
            <person name="Spackman E."/>
            <person name="Goraichik I."/>
            <person name="Dimitrov K.M."/>
            <person name="Suarez D.L."/>
            <person name="Swayne D.E."/>
        </authorList>
    </citation>
    <scope>NUCLEOTIDE SEQUENCE [LARGE SCALE GENOMIC DNA]</scope>
    <source>
        <strain evidence="8 9">CECT 7745</strain>
    </source>
</reference>
<accession>A0A1X7BSN7</accession>
<protein>
    <submittedName>
        <fullName evidence="8">EamA-like transporter family protein</fullName>
    </submittedName>
</protein>
<keyword evidence="3 6" id="KW-0812">Transmembrane</keyword>
<keyword evidence="9" id="KW-1185">Reference proteome</keyword>
<name>A0A1X7BSN7_9RHOB</name>
<feature type="transmembrane region" description="Helical" evidence="6">
    <location>
        <begin position="92"/>
        <end position="113"/>
    </location>
</feature>
<dbReference type="RefSeq" id="WP_085800537.1">
    <property type="nucleotide sequence ID" value="NZ_FWXB01000008.1"/>
</dbReference>
<evidence type="ECO:0000313" key="8">
    <source>
        <dbReference type="EMBL" id="SMC12584.1"/>
    </source>
</evidence>
<proteinExistence type="predicted"/>
<dbReference type="SUPFAM" id="SSF103481">
    <property type="entry name" value="Multidrug resistance efflux transporter EmrE"/>
    <property type="match status" value="2"/>
</dbReference>
<sequence>MSTAETQQNTGMSKAMMGTLLVWLAVIVYASSNSIVSLLADIGRQNTVMGRNAVSLCNLLFLGSLISLVPMVFMFYGDWTRENLRKLSRKDWGVLTLSAFLSSALTPALFFIALDYTSVTNVVLIGRIEPPLFLLATFFFLKEKLDPWAFAAGLIALVGAVVIIALKGDGAAFTLGKGEVATIFATLSFIASTLVTRVGLQGIPLGIFSIYRTVLGTIIYYFLALYLYGPNHFQDLFQPIVLKYVWVYAIIVIIIGQFAWNLGLKHARSGDVSLATSFSPLAALVIAMVLLGEDPGKGLIPGGLIILAAIAVGQFGRIRSQRTERRAAEAEEARKQATDVDMRTDEALAHESRINFKGA</sequence>
<feature type="transmembrane region" description="Helical" evidence="6">
    <location>
        <begin position="119"/>
        <end position="141"/>
    </location>
</feature>
<evidence type="ECO:0000256" key="3">
    <source>
        <dbReference type="ARBA" id="ARBA00022692"/>
    </source>
</evidence>
<feature type="transmembrane region" description="Helical" evidence="6">
    <location>
        <begin position="272"/>
        <end position="292"/>
    </location>
</feature>
<keyword evidence="2" id="KW-1003">Cell membrane</keyword>
<evidence type="ECO:0000259" key="7">
    <source>
        <dbReference type="Pfam" id="PF00892"/>
    </source>
</evidence>
<feature type="transmembrane region" description="Helical" evidence="6">
    <location>
        <begin position="298"/>
        <end position="316"/>
    </location>
</feature>
<dbReference type="InterPro" id="IPR000620">
    <property type="entry name" value="EamA_dom"/>
</dbReference>
<dbReference type="AlphaFoldDB" id="A0A1X7BSN7"/>
<feature type="transmembrane region" description="Helical" evidence="6">
    <location>
        <begin position="180"/>
        <end position="198"/>
    </location>
</feature>
<evidence type="ECO:0000256" key="1">
    <source>
        <dbReference type="ARBA" id="ARBA00004651"/>
    </source>
</evidence>
<dbReference type="PANTHER" id="PTHR32322:SF18">
    <property type="entry name" value="S-ADENOSYLMETHIONINE_S-ADENOSYLHOMOCYSTEINE TRANSPORTER"/>
    <property type="match status" value="1"/>
</dbReference>
<gene>
    <name evidence="8" type="ORF">ROA7745_02412</name>
</gene>
<keyword evidence="4 6" id="KW-1133">Transmembrane helix</keyword>
<dbReference type="Proteomes" id="UP000193224">
    <property type="component" value="Unassembled WGS sequence"/>
</dbReference>
<dbReference type="OrthoDB" id="505666at2"/>
<feature type="transmembrane region" description="Helical" evidence="6">
    <location>
        <begin position="241"/>
        <end position="260"/>
    </location>
</feature>
<dbReference type="GO" id="GO:0005886">
    <property type="term" value="C:plasma membrane"/>
    <property type="evidence" value="ECO:0007669"/>
    <property type="project" value="UniProtKB-SubCell"/>
</dbReference>
<evidence type="ECO:0000313" key="9">
    <source>
        <dbReference type="Proteomes" id="UP000193224"/>
    </source>
</evidence>
<feature type="transmembrane region" description="Helical" evidence="6">
    <location>
        <begin position="210"/>
        <end position="229"/>
    </location>
</feature>
<feature type="transmembrane region" description="Helical" evidence="6">
    <location>
        <begin position="148"/>
        <end position="168"/>
    </location>
</feature>
<comment type="subcellular location">
    <subcellularLocation>
        <location evidence="1">Cell membrane</location>
        <topology evidence="1">Multi-pass membrane protein</topology>
    </subcellularLocation>
</comment>
<feature type="transmembrane region" description="Helical" evidence="6">
    <location>
        <begin position="20"/>
        <end position="40"/>
    </location>
</feature>
<evidence type="ECO:0000256" key="6">
    <source>
        <dbReference type="SAM" id="Phobius"/>
    </source>
</evidence>
<feature type="domain" description="EamA" evidence="7">
    <location>
        <begin position="177"/>
        <end position="311"/>
    </location>
</feature>
<feature type="transmembrane region" description="Helical" evidence="6">
    <location>
        <begin position="60"/>
        <end position="80"/>
    </location>
</feature>
<dbReference type="Pfam" id="PF00892">
    <property type="entry name" value="EamA"/>
    <property type="match status" value="2"/>
</dbReference>
<evidence type="ECO:0000256" key="5">
    <source>
        <dbReference type="ARBA" id="ARBA00023136"/>
    </source>
</evidence>
<keyword evidence="5 6" id="KW-0472">Membrane</keyword>
<dbReference type="PANTHER" id="PTHR32322">
    <property type="entry name" value="INNER MEMBRANE TRANSPORTER"/>
    <property type="match status" value="1"/>
</dbReference>
<evidence type="ECO:0000256" key="4">
    <source>
        <dbReference type="ARBA" id="ARBA00022989"/>
    </source>
</evidence>